<dbReference type="GeneID" id="106668390"/>
<dbReference type="GO" id="GO:0016020">
    <property type="term" value="C:membrane"/>
    <property type="evidence" value="ECO:0007669"/>
    <property type="project" value="UniProtKB-SubCell"/>
</dbReference>
<feature type="transmembrane region" description="Helical" evidence="5">
    <location>
        <begin position="457"/>
        <end position="480"/>
    </location>
</feature>
<proteinExistence type="predicted"/>
<feature type="signal peptide" evidence="6">
    <location>
        <begin position="1"/>
        <end position="28"/>
    </location>
</feature>
<evidence type="ECO:0000256" key="1">
    <source>
        <dbReference type="ARBA" id="ARBA00004141"/>
    </source>
</evidence>
<evidence type="ECO:0000256" key="4">
    <source>
        <dbReference type="ARBA" id="ARBA00023136"/>
    </source>
</evidence>
<dbReference type="InterPro" id="IPR053231">
    <property type="entry name" value="GPCR_LN-TM7"/>
</dbReference>
<name>A0A8I6SF63_CIMLE</name>
<dbReference type="Pfam" id="PF00002">
    <property type="entry name" value="7tm_2"/>
    <property type="match status" value="1"/>
</dbReference>
<dbReference type="OrthoDB" id="6134459at2759"/>
<feature type="chain" id="PRO_5035263391" description="G-protein coupled receptors family 2 profile 2 domain-containing protein" evidence="6">
    <location>
        <begin position="29"/>
        <end position="642"/>
    </location>
</feature>
<feature type="domain" description="G-protein coupled receptors family 2 profile 2" evidence="7">
    <location>
        <begin position="345"/>
        <end position="600"/>
    </location>
</feature>
<protein>
    <recommendedName>
        <fullName evidence="7">G-protein coupled receptors family 2 profile 2 domain-containing protein</fullName>
    </recommendedName>
</protein>
<evidence type="ECO:0000313" key="8">
    <source>
        <dbReference type="EnsemblMetazoa" id="XP_024081865.1"/>
    </source>
</evidence>
<feature type="transmembrane region" description="Helical" evidence="5">
    <location>
        <begin position="500"/>
        <end position="528"/>
    </location>
</feature>
<reference evidence="8" key="1">
    <citation type="submission" date="2022-01" db="UniProtKB">
        <authorList>
            <consortium name="EnsemblMetazoa"/>
        </authorList>
    </citation>
    <scope>IDENTIFICATION</scope>
</reference>
<evidence type="ECO:0000256" key="6">
    <source>
        <dbReference type="SAM" id="SignalP"/>
    </source>
</evidence>
<dbReference type="PANTHER" id="PTHR45902">
    <property type="entry name" value="LATROPHILIN RECEPTOR-LIKE PROTEIN A"/>
    <property type="match status" value="1"/>
</dbReference>
<dbReference type="InterPro" id="IPR017981">
    <property type="entry name" value="GPCR_2-like_7TM"/>
</dbReference>
<comment type="subcellular location">
    <subcellularLocation>
        <location evidence="1">Membrane</location>
        <topology evidence="1">Multi-pass membrane protein</topology>
    </subcellularLocation>
</comment>
<sequence length="642" mass="74216">MIWTSSQNHLLRWSIYLIFLTLIKTTTSQHEKLRNCGTKDHCQAKPSKNASVHDFSKIEIYRENPCSCDDRCIEYGDCCEDRLNELDHDYKYKGIKNNWTCKNISSKEFVFMVTECKRNSVLATLCSRKGVTDYHYMLDVPVYSKKTGIMYGNIYCSICHNDFKNLEGANMTIMCTDESITIEDINNRGEYWPGMNMWTIGNETCKIQTEWNMKIKRRKCVPSVSECPKTWDNWLVSSKCRGYKQLVQDQDGKIYKNSYCAVCNGVDPASIRCWHRLDYRVWPHIHPNPSLSMIMNFNWDFSSCELPEVWDGLLSLCRDISCHHQNQRCPMSNILYDNLIASQIEGYLTMTCLMISIICLSMHNIIYYSLPKQQNLPAQILKSLSWSLLLAQVVFLVGVTPVIEISHIVCQGIAIMVHFFFLASFFWMNTMSLDIWRTFSSSYLSHSAARSYFNYSIYAWGVPLVLVMISVVSDLTSAIPEEYSPQYANLQGVCWFASRFGLVIFFYIPIWSLLLVNTVLFIHTLSCFQKQSYRAELGTASGRKEYTRFSLYLKLWTIMGLSWGFGMVASLANIPDFWYPFIILNGLQGAFIFIMFDLKQNIMEMVIDKFKIDLPQFKKGVSTQITKLSSSSLFSKDTGTKI</sequence>
<dbReference type="CDD" id="cd15039">
    <property type="entry name" value="7tmB3_Methuselah-like"/>
    <property type="match status" value="1"/>
</dbReference>
<dbReference type="RefSeq" id="XP_024081865.1">
    <property type="nucleotide sequence ID" value="XM_024226097.1"/>
</dbReference>
<dbReference type="GO" id="GO:0004930">
    <property type="term" value="F:G protein-coupled receptor activity"/>
    <property type="evidence" value="ECO:0007669"/>
    <property type="project" value="InterPro"/>
</dbReference>
<evidence type="ECO:0000313" key="9">
    <source>
        <dbReference type="Proteomes" id="UP000494040"/>
    </source>
</evidence>
<keyword evidence="3 5" id="KW-1133">Transmembrane helix</keyword>
<accession>A0A8I6SF63</accession>
<keyword evidence="4 5" id="KW-0472">Membrane</keyword>
<dbReference type="PROSITE" id="PS50261">
    <property type="entry name" value="G_PROTEIN_RECEP_F2_4"/>
    <property type="match status" value="1"/>
</dbReference>
<dbReference type="OMA" id="YAIVMDF"/>
<evidence type="ECO:0000259" key="7">
    <source>
        <dbReference type="PROSITE" id="PS50261"/>
    </source>
</evidence>
<dbReference type="InterPro" id="IPR000832">
    <property type="entry name" value="GPCR_2_secretin-like"/>
</dbReference>
<feature type="transmembrane region" description="Helical" evidence="5">
    <location>
        <begin position="577"/>
        <end position="596"/>
    </location>
</feature>
<dbReference type="AlphaFoldDB" id="A0A8I6SF63"/>
<dbReference type="EnsemblMetazoa" id="XM_024226097.1">
    <property type="protein sequence ID" value="XP_024081865.1"/>
    <property type="gene ID" value="LOC106668390"/>
</dbReference>
<keyword evidence="6" id="KW-0732">Signal</keyword>
<dbReference type="Proteomes" id="UP000494040">
    <property type="component" value="Unassembled WGS sequence"/>
</dbReference>
<dbReference type="PANTHER" id="PTHR45902:SF3">
    <property type="entry name" value="G-PROTEIN COUPLED RECEPTORS FAMILY 2 PROFILE 2 DOMAIN-CONTAINING PROTEIN"/>
    <property type="match status" value="1"/>
</dbReference>
<feature type="transmembrane region" description="Helical" evidence="5">
    <location>
        <begin position="549"/>
        <end position="571"/>
    </location>
</feature>
<dbReference type="KEGG" id="clec:106668390"/>
<feature type="transmembrane region" description="Helical" evidence="5">
    <location>
        <begin position="347"/>
        <end position="368"/>
    </location>
</feature>
<dbReference type="GO" id="GO:0007166">
    <property type="term" value="P:cell surface receptor signaling pathway"/>
    <property type="evidence" value="ECO:0007669"/>
    <property type="project" value="InterPro"/>
</dbReference>
<dbReference type="Gene3D" id="1.20.1070.10">
    <property type="entry name" value="Rhodopsin 7-helix transmembrane proteins"/>
    <property type="match status" value="1"/>
</dbReference>
<organism evidence="8 9">
    <name type="scientific">Cimex lectularius</name>
    <name type="common">Bed bug</name>
    <name type="synonym">Acanthia lectularia</name>
    <dbReference type="NCBI Taxonomy" id="79782"/>
    <lineage>
        <taxon>Eukaryota</taxon>
        <taxon>Metazoa</taxon>
        <taxon>Ecdysozoa</taxon>
        <taxon>Arthropoda</taxon>
        <taxon>Hexapoda</taxon>
        <taxon>Insecta</taxon>
        <taxon>Pterygota</taxon>
        <taxon>Neoptera</taxon>
        <taxon>Paraneoptera</taxon>
        <taxon>Hemiptera</taxon>
        <taxon>Heteroptera</taxon>
        <taxon>Panheteroptera</taxon>
        <taxon>Cimicomorpha</taxon>
        <taxon>Cimicidae</taxon>
        <taxon>Cimex</taxon>
    </lineage>
</organism>
<evidence type="ECO:0000256" key="2">
    <source>
        <dbReference type="ARBA" id="ARBA00022692"/>
    </source>
</evidence>
<evidence type="ECO:0000256" key="5">
    <source>
        <dbReference type="SAM" id="Phobius"/>
    </source>
</evidence>
<feature type="transmembrane region" description="Helical" evidence="5">
    <location>
        <begin position="405"/>
        <end position="427"/>
    </location>
</feature>
<keyword evidence="9" id="KW-1185">Reference proteome</keyword>
<evidence type="ECO:0000256" key="3">
    <source>
        <dbReference type="ARBA" id="ARBA00022989"/>
    </source>
</evidence>
<feature type="transmembrane region" description="Helical" evidence="5">
    <location>
        <begin position="380"/>
        <end position="399"/>
    </location>
</feature>
<keyword evidence="2 5" id="KW-0812">Transmembrane</keyword>